<evidence type="ECO:0000313" key="7">
    <source>
        <dbReference type="EMBL" id="QAY66906.1"/>
    </source>
</evidence>
<dbReference type="EMBL" id="CP035492">
    <property type="protein sequence ID" value="QAY66906.1"/>
    <property type="molecule type" value="Genomic_DNA"/>
</dbReference>
<dbReference type="PANTHER" id="PTHR40079">
    <property type="entry name" value="MANNAN ENDO-1,4-BETA-MANNOSIDASE E-RELATED"/>
    <property type="match status" value="1"/>
</dbReference>
<evidence type="ECO:0000259" key="6">
    <source>
        <dbReference type="PROSITE" id="PS51764"/>
    </source>
</evidence>
<name>A0A4P6EW53_9BACL</name>
<feature type="active site" description="Nucleophile" evidence="4">
    <location>
        <position position="263"/>
    </location>
</feature>
<keyword evidence="3 4" id="KW-0326">Glycosidase</keyword>
<dbReference type="SUPFAM" id="SSF51445">
    <property type="entry name" value="(Trans)glycosidases"/>
    <property type="match status" value="1"/>
</dbReference>
<dbReference type="GO" id="GO:0006080">
    <property type="term" value="P:substituted mannan metabolic process"/>
    <property type="evidence" value="ECO:0007669"/>
    <property type="project" value="InterPro"/>
</dbReference>
<evidence type="ECO:0000256" key="3">
    <source>
        <dbReference type="ARBA" id="ARBA00023295"/>
    </source>
</evidence>
<dbReference type="InterPro" id="IPR017853">
    <property type="entry name" value="GH"/>
</dbReference>
<comment type="similarity">
    <text evidence="1 4">Belongs to the glycosyl hydrolase 26 family.</text>
</comment>
<evidence type="ECO:0000256" key="5">
    <source>
        <dbReference type="SAM" id="SignalP"/>
    </source>
</evidence>
<dbReference type="Proteomes" id="UP000293568">
    <property type="component" value="Chromosome"/>
</dbReference>
<reference evidence="7 8" key="1">
    <citation type="submission" date="2019-01" db="EMBL/GenBank/DDBJ databases">
        <title>Genome sequencing of strain FW100M-2.</title>
        <authorList>
            <person name="Heo J."/>
            <person name="Kim S.-J."/>
            <person name="Kim J.-S."/>
            <person name="Hong S.-B."/>
            <person name="Kwon S.-W."/>
        </authorList>
    </citation>
    <scope>NUCLEOTIDE SEQUENCE [LARGE SCALE GENOMIC DNA]</scope>
    <source>
        <strain evidence="7 8">FW100M-2</strain>
    </source>
</reference>
<evidence type="ECO:0000256" key="1">
    <source>
        <dbReference type="ARBA" id="ARBA00007754"/>
    </source>
</evidence>
<dbReference type="PANTHER" id="PTHR40079:SF4">
    <property type="entry name" value="GH26 DOMAIN-CONTAINING PROTEIN-RELATED"/>
    <property type="match status" value="1"/>
</dbReference>
<keyword evidence="8" id="KW-1185">Reference proteome</keyword>
<dbReference type="InterPro" id="IPR022790">
    <property type="entry name" value="GH26_dom"/>
</dbReference>
<accession>A0A4P6EW53</accession>
<dbReference type="AlphaFoldDB" id="A0A4P6EW53"/>
<dbReference type="KEGG" id="pprt:ET464_11380"/>
<feature type="domain" description="GH26" evidence="6">
    <location>
        <begin position="47"/>
        <end position="334"/>
    </location>
</feature>
<evidence type="ECO:0000313" key="8">
    <source>
        <dbReference type="Proteomes" id="UP000293568"/>
    </source>
</evidence>
<feature type="active site" description="Proton donor" evidence="4">
    <location>
        <position position="159"/>
    </location>
</feature>
<keyword evidence="5" id="KW-0732">Signal</keyword>
<evidence type="ECO:0000256" key="4">
    <source>
        <dbReference type="PROSITE-ProRule" id="PRU01100"/>
    </source>
</evidence>
<sequence length="464" mass="52001">MKLNRSSLWLCAAIVLLLLLHKGAAKEAASLTVADETPREGNWTVYYQDKGGYQLAKWEPEQGAYLGAYVVQDQTIHANMDTFNRLTGKKHASFFKYVGYGSPYPAEWVQEVIAAGGFPQIAWEPNDGLDQVKDDNYLRQFAEAAGKSGVPVFIRFASEMNGTWTLYSSDPDSYIDKWRLVYRVLHDKAPNAAMVWTVLNVPEKPIESFYPGDAYVDWVGINMYSVKYHDGDIKRPAGQEDPLAMLDYVYNLYSRTKPIQISEFGATHYNATDGLSDTGFAAGKISRLYSHLEQLYPRVKAVYYFDVNNLTEYNVRRKINNYSITAEPDLLRAYELATASPYFLSGYYAGGTAATTVNQTFTNRGNIEELDGVIYADISLFTQLLQLKLDVLQDGNVRLTRRSQPGEAARTAAGKLTSWQASSGYTDWLNRPVKRDNEGLPLVQTAETLGYKVKISGNDIVITA</sequence>
<dbReference type="Pfam" id="PF02156">
    <property type="entry name" value="Glyco_hydro_26"/>
    <property type="match status" value="1"/>
</dbReference>
<dbReference type="PROSITE" id="PS51764">
    <property type="entry name" value="GH26"/>
    <property type="match status" value="1"/>
</dbReference>
<keyword evidence="2 4" id="KW-0378">Hydrolase</keyword>
<organism evidence="7 8">
    <name type="scientific">Paenibacillus protaetiae</name>
    <dbReference type="NCBI Taxonomy" id="2509456"/>
    <lineage>
        <taxon>Bacteria</taxon>
        <taxon>Bacillati</taxon>
        <taxon>Bacillota</taxon>
        <taxon>Bacilli</taxon>
        <taxon>Bacillales</taxon>
        <taxon>Paenibacillaceae</taxon>
        <taxon>Paenibacillus</taxon>
    </lineage>
</organism>
<proteinExistence type="inferred from homology"/>
<protein>
    <submittedName>
        <fullName evidence="7">Copper amine oxidase</fullName>
    </submittedName>
</protein>
<feature type="chain" id="PRO_5020832486" evidence="5">
    <location>
        <begin position="28"/>
        <end position="464"/>
    </location>
</feature>
<dbReference type="OrthoDB" id="9802773at2"/>
<dbReference type="GO" id="GO:0016985">
    <property type="term" value="F:mannan endo-1,4-beta-mannosidase activity"/>
    <property type="evidence" value="ECO:0007669"/>
    <property type="project" value="InterPro"/>
</dbReference>
<evidence type="ECO:0000256" key="2">
    <source>
        <dbReference type="ARBA" id="ARBA00022801"/>
    </source>
</evidence>
<dbReference type="InterPro" id="IPR000805">
    <property type="entry name" value="Glyco_hydro_26"/>
</dbReference>
<feature type="signal peptide" evidence="5">
    <location>
        <begin position="1"/>
        <end position="27"/>
    </location>
</feature>
<gene>
    <name evidence="7" type="ORF">ET464_11380</name>
</gene>
<dbReference type="Gene3D" id="3.20.20.80">
    <property type="entry name" value="Glycosidases"/>
    <property type="match status" value="1"/>
</dbReference>